<feature type="transmembrane region" description="Helical" evidence="7">
    <location>
        <begin position="150"/>
        <end position="170"/>
    </location>
</feature>
<dbReference type="PROSITE" id="PS50850">
    <property type="entry name" value="MFS"/>
    <property type="match status" value="1"/>
</dbReference>
<proteinExistence type="predicted"/>
<accession>A0A1K0FT74</accession>
<evidence type="ECO:0000256" key="2">
    <source>
        <dbReference type="ARBA" id="ARBA00022448"/>
    </source>
</evidence>
<feature type="transmembrane region" description="Helical" evidence="7">
    <location>
        <begin position="483"/>
        <end position="505"/>
    </location>
</feature>
<keyword evidence="10" id="KW-1185">Reference proteome</keyword>
<keyword evidence="5 7" id="KW-1133">Transmembrane helix</keyword>
<dbReference type="InterPro" id="IPR020846">
    <property type="entry name" value="MFS_dom"/>
</dbReference>
<evidence type="ECO:0000259" key="8">
    <source>
        <dbReference type="PROSITE" id="PS50850"/>
    </source>
</evidence>
<name>A0A1K0FT74_9ACTN</name>
<comment type="caution">
    <text evidence="9">The sequence shown here is derived from an EMBL/GenBank/DDBJ whole genome shotgun (WGS) entry which is preliminary data.</text>
</comment>
<dbReference type="CDD" id="cd17321">
    <property type="entry name" value="MFS_MMR_MDR_like"/>
    <property type="match status" value="1"/>
</dbReference>
<keyword evidence="2" id="KW-0813">Transport</keyword>
<dbReference type="GO" id="GO:0022857">
    <property type="term" value="F:transmembrane transporter activity"/>
    <property type="evidence" value="ECO:0007669"/>
    <property type="project" value="InterPro"/>
</dbReference>
<feature type="transmembrane region" description="Helical" evidence="7">
    <location>
        <begin position="279"/>
        <end position="300"/>
    </location>
</feature>
<protein>
    <submittedName>
        <fullName evidence="9">MFS transporter</fullName>
    </submittedName>
</protein>
<dbReference type="EMBL" id="MEIA01000007">
    <property type="protein sequence ID" value="OJF16013.1"/>
    <property type="molecule type" value="Genomic_DNA"/>
</dbReference>
<evidence type="ECO:0000313" key="10">
    <source>
        <dbReference type="Proteomes" id="UP000182486"/>
    </source>
</evidence>
<feature type="transmembrane region" description="Helical" evidence="7">
    <location>
        <begin position="369"/>
        <end position="395"/>
    </location>
</feature>
<feature type="transmembrane region" description="Helical" evidence="7">
    <location>
        <begin position="344"/>
        <end position="363"/>
    </location>
</feature>
<evidence type="ECO:0000256" key="7">
    <source>
        <dbReference type="SAM" id="Phobius"/>
    </source>
</evidence>
<evidence type="ECO:0000256" key="1">
    <source>
        <dbReference type="ARBA" id="ARBA00004651"/>
    </source>
</evidence>
<gene>
    <name evidence="9" type="ORF">BG844_01930</name>
</gene>
<feature type="domain" description="Major facilitator superfamily (MFS) profile" evidence="8">
    <location>
        <begin position="26"/>
        <end position="509"/>
    </location>
</feature>
<feature type="transmembrane region" description="Helical" evidence="7">
    <location>
        <begin position="176"/>
        <end position="200"/>
    </location>
</feature>
<organism evidence="9 10">
    <name type="scientific">Couchioplanes caeruleus subsp. caeruleus</name>
    <dbReference type="NCBI Taxonomy" id="56427"/>
    <lineage>
        <taxon>Bacteria</taxon>
        <taxon>Bacillati</taxon>
        <taxon>Actinomycetota</taxon>
        <taxon>Actinomycetes</taxon>
        <taxon>Micromonosporales</taxon>
        <taxon>Micromonosporaceae</taxon>
        <taxon>Couchioplanes</taxon>
    </lineage>
</organism>
<dbReference type="InterPro" id="IPR011701">
    <property type="entry name" value="MFS"/>
</dbReference>
<evidence type="ECO:0000256" key="3">
    <source>
        <dbReference type="ARBA" id="ARBA00022475"/>
    </source>
</evidence>
<feature type="transmembrane region" description="Helical" evidence="7">
    <location>
        <begin position="320"/>
        <end position="337"/>
    </location>
</feature>
<evidence type="ECO:0000313" key="9">
    <source>
        <dbReference type="EMBL" id="OJF16013.1"/>
    </source>
</evidence>
<dbReference type="Gene3D" id="1.20.1250.20">
    <property type="entry name" value="MFS general substrate transporter like domains"/>
    <property type="match status" value="1"/>
</dbReference>
<feature type="transmembrane region" description="Helical" evidence="7">
    <location>
        <begin position="416"/>
        <end position="436"/>
    </location>
</feature>
<dbReference type="AlphaFoldDB" id="A0A1K0FT74"/>
<evidence type="ECO:0000256" key="6">
    <source>
        <dbReference type="ARBA" id="ARBA00023136"/>
    </source>
</evidence>
<feature type="transmembrane region" description="Helical" evidence="7">
    <location>
        <begin position="117"/>
        <end position="138"/>
    </location>
</feature>
<dbReference type="Pfam" id="PF07690">
    <property type="entry name" value="MFS_1"/>
    <property type="match status" value="1"/>
</dbReference>
<dbReference type="SUPFAM" id="SSF103473">
    <property type="entry name" value="MFS general substrate transporter"/>
    <property type="match status" value="1"/>
</dbReference>
<evidence type="ECO:0000256" key="4">
    <source>
        <dbReference type="ARBA" id="ARBA00022692"/>
    </source>
</evidence>
<feature type="transmembrane region" description="Helical" evidence="7">
    <location>
        <begin position="61"/>
        <end position="80"/>
    </location>
</feature>
<dbReference type="Proteomes" id="UP000182486">
    <property type="component" value="Unassembled WGS sequence"/>
</dbReference>
<dbReference type="InterPro" id="IPR036259">
    <property type="entry name" value="MFS_trans_sf"/>
</dbReference>
<feature type="transmembrane region" description="Helical" evidence="7">
    <location>
        <begin position="24"/>
        <end position="49"/>
    </location>
</feature>
<sequence>MAAITTGSGPASGSGTAPGAPTRWLGFGALILAVLLVSVDGTVLALAMPSISRDLAATGTQMLWIGDVYSFVLAGLLVTMGTLGDRIGRRRLLLYGAAGFGLVSAMIAYAPSAQWLIAGRVLLGVAGATLMPATLALIRTLFPDSRERSTAIGIWGAAMSAGAALGPVLGGFLLEHFWWGAAFLINVPVMAVLLVAGVKLLPESKNAEPGPWDLPSVALSMVGLFGAVFAIKEIAAHGPAAGNVSAAVAGAAALIAFARRQLRLPYPLIDVRLFRNRTFTGVIAAGMLSVLGLSGLVYFLSQYFQLVEGFSPLEAGLAELPAAIGSMVLGVLAGAAVRRTSVRAVLGGGTALSGLAMATLITIDASTPYLLLGTALFLMGAGMGLAFTVASDVILTVVPPEQAGAASAVSETAYELGMALGIATLGTVVTGAYRGLDLPADLPPELAAARDSLAGAVQAAVTLPPEPATALLDAARTAFTDGLALATTAGSILLLAAAAAVVALIKRQRPAGHEHRRPGVH</sequence>
<dbReference type="PANTHER" id="PTHR42718:SF47">
    <property type="entry name" value="METHYL VIOLOGEN RESISTANCE PROTEIN SMVA"/>
    <property type="match status" value="1"/>
</dbReference>
<feature type="transmembrane region" description="Helical" evidence="7">
    <location>
        <begin position="92"/>
        <end position="111"/>
    </location>
</feature>
<dbReference type="Gene3D" id="1.20.1720.10">
    <property type="entry name" value="Multidrug resistance protein D"/>
    <property type="match status" value="1"/>
</dbReference>
<feature type="transmembrane region" description="Helical" evidence="7">
    <location>
        <begin position="212"/>
        <end position="231"/>
    </location>
</feature>
<feature type="transmembrane region" description="Helical" evidence="7">
    <location>
        <begin position="237"/>
        <end position="258"/>
    </location>
</feature>
<dbReference type="PANTHER" id="PTHR42718">
    <property type="entry name" value="MAJOR FACILITATOR SUPERFAMILY MULTIDRUG TRANSPORTER MFSC"/>
    <property type="match status" value="1"/>
</dbReference>
<evidence type="ECO:0000256" key="5">
    <source>
        <dbReference type="ARBA" id="ARBA00022989"/>
    </source>
</evidence>
<reference evidence="9 10" key="1">
    <citation type="submission" date="2016-09" db="EMBL/GenBank/DDBJ databases">
        <title>Couchioplanes caeruleus draft genome sequence.</title>
        <authorList>
            <person name="Sheehan J."/>
            <person name="Caffrey P."/>
        </authorList>
    </citation>
    <scope>NUCLEOTIDE SEQUENCE [LARGE SCALE GENOMIC DNA]</scope>
    <source>
        <strain evidence="9 10">DSM 43634</strain>
    </source>
</reference>
<keyword evidence="4 7" id="KW-0812">Transmembrane</keyword>
<keyword evidence="6 7" id="KW-0472">Membrane</keyword>
<dbReference type="RefSeq" id="WP_071802961.1">
    <property type="nucleotide sequence ID" value="NZ_MEIA01000007.1"/>
</dbReference>
<keyword evidence="3" id="KW-1003">Cell membrane</keyword>
<dbReference type="GO" id="GO:0005886">
    <property type="term" value="C:plasma membrane"/>
    <property type="evidence" value="ECO:0007669"/>
    <property type="project" value="UniProtKB-SubCell"/>
</dbReference>
<comment type="subcellular location">
    <subcellularLocation>
        <location evidence="1">Cell membrane</location>
        <topology evidence="1">Multi-pass membrane protein</topology>
    </subcellularLocation>
</comment>